<evidence type="ECO:0008006" key="3">
    <source>
        <dbReference type="Google" id="ProtNLM"/>
    </source>
</evidence>
<name>A0ABR2F185_9ROSI</name>
<proteinExistence type="predicted"/>
<evidence type="ECO:0000313" key="1">
    <source>
        <dbReference type="EMBL" id="KAK8568710.1"/>
    </source>
</evidence>
<accession>A0ABR2F185</accession>
<dbReference type="EMBL" id="JBBPBM010000009">
    <property type="protein sequence ID" value="KAK8568710.1"/>
    <property type="molecule type" value="Genomic_DNA"/>
</dbReference>
<reference evidence="1 2" key="1">
    <citation type="journal article" date="2024" name="G3 (Bethesda)">
        <title>Genome assembly of Hibiscus sabdariffa L. provides insights into metabolisms of medicinal natural products.</title>
        <authorList>
            <person name="Kim T."/>
        </authorList>
    </citation>
    <scope>NUCLEOTIDE SEQUENCE [LARGE SCALE GENOMIC DNA]</scope>
    <source>
        <strain evidence="1">TK-2024</strain>
        <tissue evidence="1">Old leaves</tissue>
    </source>
</reference>
<evidence type="ECO:0000313" key="2">
    <source>
        <dbReference type="Proteomes" id="UP001472677"/>
    </source>
</evidence>
<organism evidence="1 2">
    <name type="scientific">Hibiscus sabdariffa</name>
    <name type="common">roselle</name>
    <dbReference type="NCBI Taxonomy" id="183260"/>
    <lineage>
        <taxon>Eukaryota</taxon>
        <taxon>Viridiplantae</taxon>
        <taxon>Streptophyta</taxon>
        <taxon>Embryophyta</taxon>
        <taxon>Tracheophyta</taxon>
        <taxon>Spermatophyta</taxon>
        <taxon>Magnoliopsida</taxon>
        <taxon>eudicotyledons</taxon>
        <taxon>Gunneridae</taxon>
        <taxon>Pentapetalae</taxon>
        <taxon>rosids</taxon>
        <taxon>malvids</taxon>
        <taxon>Malvales</taxon>
        <taxon>Malvaceae</taxon>
        <taxon>Malvoideae</taxon>
        <taxon>Hibiscus</taxon>
    </lineage>
</organism>
<gene>
    <name evidence="1" type="ORF">V6N12_007253</name>
</gene>
<keyword evidence="2" id="KW-1185">Reference proteome</keyword>
<comment type="caution">
    <text evidence="1">The sequence shown here is derived from an EMBL/GenBank/DDBJ whole genome shotgun (WGS) entry which is preliminary data.</text>
</comment>
<protein>
    <recommendedName>
        <fullName evidence="3">RNase H type-1 domain-containing protein</fullName>
    </recommendedName>
</protein>
<sequence>MVVYLIPHSDVNDAFIVEVKTCESTVNFAIELGFMFVHVEGDSPMEITFSHVGRLGNATAHTLAKIHNHFQLPMYWIEEASPEVEQITLSDLR</sequence>
<dbReference type="Proteomes" id="UP001472677">
    <property type="component" value="Unassembled WGS sequence"/>
</dbReference>